<dbReference type="Proteomes" id="UP000295807">
    <property type="component" value="Unassembled WGS sequence"/>
</dbReference>
<dbReference type="AlphaFoldDB" id="A0A4R3KRW5"/>
<feature type="transmembrane region" description="Helical" evidence="1">
    <location>
        <begin position="42"/>
        <end position="62"/>
    </location>
</feature>
<feature type="transmembrane region" description="Helical" evidence="1">
    <location>
        <begin position="112"/>
        <end position="137"/>
    </location>
</feature>
<evidence type="ECO:0000313" key="2">
    <source>
        <dbReference type="EMBL" id="TCS87434.1"/>
    </source>
</evidence>
<dbReference type="EMBL" id="SMAD01000005">
    <property type="protein sequence ID" value="TCS87434.1"/>
    <property type="molecule type" value="Genomic_DNA"/>
</dbReference>
<protein>
    <submittedName>
        <fullName evidence="2">Uncharacterized protein</fullName>
    </submittedName>
</protein>
<keyword evidence="1" id="KW-0812">Transmembrane</keyword>
<sequence>MNLTMKTIFDKSTTADLIIKSTTSEADGFNPKKHMKKWMGRAIILTGVVHLIYGITVYGTAWSEMFHNGLFNTVDGNPAHEAAFWFIFFGFLMVIQGGLIDGFENKKQPLPLFLGWSLLALSVAGAVMMPASGWWFLIVVAVGTICRQSNAENHHII</sequence>
<proteinExistence type="predicted"/>
<organism evidence="2 3">
    <name type="scientific">Anseongella ginsenosidimutans</name>
    <dbReference type="NCBI Taxonomy" id="496056"/>
    <lineage>
        <taxon>Bacteria</taxon>
        <taxon>Pseudomonadati</taxon>
        <taxon>Bacteroidota</taxon>
        <taxon>Sphingobacteriia</taxon>
        <taxon>Sphingobacteriales</taxon>
        <taxon>Sphingobacteriaceae</taxon>
        <taxon>Anseongella</taxon>
    </lineage>
</organism>
<evidence type="ECO:0000256" key="1">
    <source>
        <dbReference type="SAM" id="Phobius"/>
    </source>
</evidence>
<reference evidence="2 3" key="1">
    <citation type="submission" date="2019-03" db="EMBL/GenBank/DDBJ databases">
        <title>Genomic Encyclopedia of Type Strains, Phase IV (KMG-IV): sequencing the most valuable type-strain genomes for metagenomic binning, comparative biology and taxonomic classification.</title>
        <authorList>
            <person name="Goeker M."/>
        </authorList>
    </citation>
    <scope>NUCLEOTIDE SEQUENCE [LARGE SCALE GENOMIC DNA]</scope>
    <source>
        <strain evidence="2 3">DSM 21100</strain>
    </source>
</reference>
<comment type="caution">
    <text evidence="2">The sequence shown here is derived from an EMBL/GenBank/DDBJ whole genome shotgun (WGS) entry which is preliminary data.</text>
</comment>
<keyword evidence="3" id="KW-1185">Reference proteome</keyword>
<name>A0A4R3KRW5_9SPHI</name>
<feature type="transmembrane region" description="Helical" evidence="1">
    <location>
        <begin position="82"/>
        <end position="100"/>
    </location>
</feature>
<gene>
    <name evidence="2" type="ORF">EDD80_105250</name>
</gene>
<dbReference type="InterPro" id="IPR045590">
    <property type="entry name" value="DUF6463"/>
</dbReference>
<dbReference type="Pfam" id="PF20064">
    <property type="entry name" value="DUF6463"/>
    <property type="match status" value="1"/>
</dbReference>
<keyword evidence="1" id="KW-1133">Transmembrane helix</keyword>
<evidence type="ECO:0000313" key="3">
    <source>
        <dbReference type="Proteomes" id="UP000295807"/>
    </source>
</evidence>
<keyword evidence="1" id="KW-0472">Membrane</keyword>
<accession>A0A4R3KRW5</accession>